<feature type="transmembrane region" description="Helical" evidence="1">
    <location>
        <begin position="92"/>
        <end position="112"/>
    </location>
</feature>
<feature type="transmembrane region" description="Helical" evidence="1">
    <location>
        <begin position="46"/>
        <end position="62"/>
    </location>
</feature>
<name>A0ABX0AF24_9GAMM</name>
<organism evidence="2 3">
    <name type="scientific">Pseudoxanthomonas gei</name>
    <dbReference type="NCBI Taxonomy" id="1383030"/>
    <lineage>
        <taxon>Bacteria</taxon>
        <taxon>Pseudomonadati</taxon>
        <taxon>Pseudomonadota</taxon>
        <taxon>Gammaproteobacteria</taxon>
        <taxon>Lysobacterales</taxon>
        <taxon>Lysobacteraceae</taxon>
        <taxon>Pseudoxanthomonas</taxon>
    </lineage>
</organism>
<reference evidence="2 3" key="1">
    <citation type="submission" date="2018-07" db="EMBL/GenBank/DDBJ databases">
        <title>Whole genome Sequencing of Pseudoxanthomonas gei KCTC 32298 (T).</title>
        <authorList>
            <person name="Kumar S."/>
            <person name="Bansal K."/>
            <person name="Kaur A."/>
            <person name="Patil P."/>
            <person name="Sharma S."/>
            <person name="Patil P.B."/>
        </authorList>
    </citation>
    <scope>NUCLEOTIDE SEQUENCE [LARGE SCALE GENOMIC DNA]</scope>
    <source>
        <strain evidence="2 3">KCTC 32298</strain>
    </source>
</reference>
<dbReference type="Proteomes" id="UP001429354">
    <property type="component" value="Unassembled WGS sequence"/>
</dbReference>
<dbReference type="EMBL" id="QOVG01000014">
    <property type="protein sequence ID" value="NDK40217.1"/>
    <property type="molecule type" value="Genomic_DNA"/>
</dbReference>
<feature type="transmembrane region" description="Helical" evidence="1">
    <location>
        <begin position="69"/>
        <end position="86"/>
    </location>
</feature>
<comment type="caution">
    <text evidence="2">The sequence shown here is derived from an EMBL/GenBank/DDBJ whole genome shotgun (WGS) entry which is preliminary data.</text>
</comment>
<gene>
    <name evidence="2" type="ORF">DT603_15365</name>
</gene>
<keyword evidence="1" id="KW-1133">Transmembrane helix</keyword>
<sequence length="248" mass="27729">MSKPTRPPEPTPLAAEVSGGLLMGLRLLLAAAYPVFAHLASARSDGGWAALAMADIVLLLLLEPLLRRRAWALTLLASCLLWLWWVSQSRYALMPLLAPPVVFIALASWLFGRTLRAGQVPLITRIVQGLYAQAAMPMTPALYRYTRQLTTAWAVMLGVLALANLWLALCAVPSGVLAQLGHRPAWTVTDEQWSLFANLLNYGIVGVFFLAEYWYRKLVFPLRPYRNVLQFMRQMAQLGPGFWNQLLR</sequence>
<evidence type="ECO:0000313" key="3">
    <source>
        <dbReference type="Proteomes" id="UP001429354"/>
    </source>
</evidence>
<feature type="transmembrane region" description="Helical" evidence="1">
    <location>
        <begin position="21"/>
        <end position="40"/>
    </location>
</feature>
<proteinExistence type="predicted"/>
<keyword evidence="1" id="KW-0472">Membrane</keyword>
<evidence type="ECO:0000313" key="2">
    <source>
        <dbReference type="EMBL" id="NDK40217.1"/>
    </source>
</evidence>
<accession>A0ABX0AF24</accession>
<evidence type="ECO:0000256" key="1">
    <source>
        <dbReference type="SAM" id="Phobius"/>
    </source>
</evidence>
<feature type="transmembrane region" description="Helical" evidence="1">
    <location>
        <begin position="152"/>
        <end position="175"/>
    </location>
</feature>
<keyword evidence="3" id="KW-1185">Reference proteome</keyword>
<protein>
    <submittedName>
        <fullName evidence="2">Ketosynthase</fullName>
    </submittedName>
</protein>
<feature type="transmembrane region" description="Helical" evidence="1">
    <location>
        <begin position="195"/>
        <end position="215"/>
    </location>
</feature>
<keyword evidence="1" id="KW-0812">Transmembrane</keyword>